<protein>
    <submittedName>
        <fullName evidence="2">Methyltransferase FkbM family protein</fullName>
    </submittedName>
</protein>
<dbReference type="NCBIfam" id="TIGR01444">
    <property type="entry name" value="fkbM_fam"/>
    <property type="match status" value="1"/>
</dbReference>
<dbReference type="PANTHER" id="PTHR34203">
    <property type="entry name" value="METHYLTRANSFERASE, FKBM FAMILY PROTEIN"/>
    <property type="match status" value="1"/>
</dbReference>
<evidence type="ECO:0000259" key="1">
    <source>
        <dbReference type="Pfam" id="PF05050"/>
    </source>
</evidence>
<gene>
    <name evidence="2" type="ORF">NIES2135_62580</name>
</gene>
<organism evidence="2 3">
    <name type="scientific">Leptolyngbya boryana NIES-2135</name>
    <dbReference type="NCBI Taxonomy" id="1973484"/>
    <lineage>
        <taxon>Bacteria</taxon>
        <taxon>Bacillati</taxon>
        <taxon>Cyanobacteriota</taxon>
        <taxon>Cyanophyceae</taxon>
        <taxon>Leptolyngbyales</taxon>
        <taxon>Leptolyngbyaceae</taxon>
        <taxon>Leptolyngbya group</taxon>
        <taxon>Leptolyngbya</taxon>
    </lineage>
</organism>
<keyword evidence="3" id="KW-1185">Reference proteome</keyword>
<dbReference type="Proteomes" id="UP000217895">
    <property type="component" value="Plasmid Plasmid1 dna"/>
</dbReference>
<feature type="domain" description="Methyltransferase FkbM" evidence="1">
    <location>
        <begin position="116"/>
        <end position="260"/>
    </location>
</feature>
<keyword evidence="2" id="KW-0808">Transferase</keyword>
<sequence length="287" mass="32380">MLTHEARMRAYKLLEQGSSSWLDSFLRKIDIFYCVFKLTGLRGLLLYKPLPAPILTLLKRLGLNLKDKFAKLHLRGYSAPVFLRYGSTDHQVFHQIFLLEEYACLTEIDPPALIFDCGANVGYSSLYLLNQYPNARIVAVEPDSENFRLCKKNLAPYKGSVSLIQSGVWSHATGLKVCPSPEGEWAVQVEECQADQLPDLYAVSIEDLLHQSGASQIDLLKVDIEGSEAVVFSTNTEGWLPTVKNIVIELHGEACEAEFFRAMENYRYLQSTFGELTVCRSITSRMK</sequence>
<dbReference type="AlphaFoldDB" id="A0A1Z4JRJ6"/>
<dbReference type="EMBL" id="AP018204">
    <property type="protein sequence ID" value="BAY59381.1"/>
    <property type="molecule type" value="Genomic_DNA"/>
</dbReference>
<keyword evidence="2" id="KW-0489">Methyltransferase</keyword>
<proteinExistence type="predicted"/>
<dbReference type="InterPro" id="IPR006342">
    <property type="entry name" value="FkbM_mtfrase"/>
</dbReference>
<keyword evidence="2" id="KW-0614">Plasmid</keyword>
<dbReference type="GO" id="GO:0032259">
    <property type="term" value="P:methylation"/>
    <property type="evidence" value="ECO:0007669"/>
    <property type="project" value="UniProtKB-KW"/>
</dbReference>
<evidence type="ECO:0000313" key="2">
    <source>
        <dbReference type="EMBL" id="BAY59381.1"/>
    </source>
</evidence>
<geneLocation type="plasmid" evidence="2">
    <name>plasmid1</name>
</geneLocation>
<dbReference type="GO" id="GO:0008168">
    <property type="term" value="F:methyltransferase activity"/>
    <property type="evidence" value="ECO:0007669"/>
    <property type="project" value="UniProtKB-KW"/>
</dbReference>
<accession>A0A1Z4JRJ6</accession>
<name>A0A1Z4JRJ6_LEPBY</name>
<dbReference type="Pfam" id="PF05050">
    <property type="entry name" value="Methyltransf_21"/>
    <property type="match status" value="1"/>
</dbReference>
<evidence type="ECO:0000313" key="3">
    <source>
        <dbReference type="Proteomes" id="UP000217895"/>
    </source>
</evidence>
<dbReference type="PANTHER" id="PTHR34203:SF15">
    <property type="entry name" value="SLL1173 PROTEIN"/>
    <property type="match status" value="1"/>
</dbReference>
<dbReference type="SUPFAM" id="SSF53335">
    <property type="entry name" value="S-adenosyl-L-methionine-dependent methyltransferases"/>
    <property type="match status" value="1"/>
</dbReference>
<reference evidence="2 3" key="1">
    <citation type="submission" date="2017-06" db="EMBL/GenBank/DDBJ databases">
        <title>Genome sequencing of cyanobaciteial culture collection at National Institute for Environmental Studies (NIES).</title>
        <authorList>
            <person name="Hirose Y."/>
            <person name="Shimura Y."/>
            <person name="Fujisawa T."/>
            <person name="Nakamura Y."/>
            <person name="Kawachi M."/>
        </authorList>
    </citation>
    <scope>NUCLEOTIDE SEQUENCE [LARGE SCALE GENOMIC DNA]</scope>
    <source>
        <strain evidence="2 3">NIES-2135</strain>
        <plasmid evidence="3">Plasmid Plasmid1 dna</plasmid>
    </source>
</reference>
<dbReference type="Gene3D" id="3.40.50.150">
    <property type="entry name" value="Vaccinia Virus protein VP39"/>
    <property type="match status" value="1"/>
</dbReference>
<dbReference type="InterPro" id="IPR029063">
    <property type="entry name" value="SAM-dependent_MTases_sf"/>
</dbReference>
<dbReference type="InterPro" id="IPR052514">
    <property type="entry name" value="SAM-dependent_MTase"/>
</dbReference>